<keyword evidence="3" id="KW-0949">S-adenosyl-L-methionine</keyword>
<dbReference type="PANTHER" id="PTHR10509">
    <property type="entry name" value="O-METHYLTRANSFERASE-RELATED"/>
    <property type="match status" value="1"/>
</dbReference>
<dbReference type="GO" id="GO:0008757">
    <property type="term" value="F:S-adenosylmethionine-dependent methyltransferase activity"/>
    <property type="evidence" value="ECO:0007669"/>
    <property type="project" value="TreeGrafter"/>
</dbReference>
<dbReference type="PANTHER" id="PTHR10509:SF14">
    <property type="entry name" value="CAFFEOYL-COA O-METHYLTRANSFERASE 3-RELATED"/>
    <property type="match status" value="1"/>
</dbReference>
<dbReference type="GO" id="GO:0032259">
    <property type="term" value="P:methylation"/>
    <property type="evidence" value="ECO:0007669"/>
    <property type="project" value="UniProtKB-KW"/>
</dbReference>
<dbReference type="EMBL" id="JAJTJA010000007">
    <property type="protein sequence ID" value="KAH8696500.1"/>
    <property type="molecule type" value="Genomic_DNA"/>
</dbReference>
<name>A0AAD4PVG6_9EURO</name>
<gene>
    <name evidence="5" type="ORF">BGW36DRAFT_452113</name>
</gene>
<dbReference type="InterPro" id="IPR029063">
    <property type="entry name" value="SAM-dependent_MTases_sf"/>
</dbReference>
<keyword evidence="1 5" id="KW-0489">Methyltransferase</keyword>
<evidence type="ECO:0000313" key="6">
    <source>
        <dbReference type="Proteomes" id="UP001201262"/>
    </source>
</evidence>
<sequence length="260" mass="29072">MPPNIQVFFPKESIPALYPNEKVGERVTTYAEKHTSTIPRHIINYHDHIKTTQPKTANYMIPISEAQALVFLAHTVGAKRVLEIGSYVGFSMLVWSHAVGPQGYVTGLEFEPSFVQMAKEAFAANGVQNTELVVGDALETLQNLAPSEPYDIIFIDAQKTGYPSYLATILRLSQPGAATRLLRPGGLIIADNVLRCGFAADDSEDNPWRNYDFGPHRKEYWKSADVQSVKAYNQTILESQRVESWLCPLWDGVNMSRLLD</sequence>
<evidence type="ECO:0000256" key="4">
    <source>
        <dbReference type="ARBA" id="ARBA00023453"/>
    </source>
</evidence>
<comment type="similarity">
    <text evidence="4">Belongs to the class I-like SAM-binding methyltransferase superfamily. Cation-dependent O-methyltransferase family.</text>
</comment>
<dbReference type="RefSeq" id="XP_046071436.1">
    <property type="nucleotide sequence ID" value="XM_046221837.1"/>
</dbReference>
<keyword evidence="2" id="KW-0808">Transferase</keyword>
<dbReference type="AlphaFoldDB" id="A0AAD4PVG6"/>
<dbReference type="InterPro" id="IPR002935">
    <property type="entry name" value="SAM_O-MeTrfase"/>
</dbReference>
<dbReference type="GeneID" id="70252124"/>
<dbReference type="Proteomes" id="UP001201262">
    <property type="component" value="Unassembled WGS sequence"/>
</dbReference>
<proteinExistence type="inferred from homology"/>
<dbReference type="GO" id="GO:0008171">
    <property type="term" value="F:O-methyltransferase activity"/>
    <property type="evidence" value="ECO:0007669"/>
    <property type="project" value="InterPro"/>
</dbReference>
<dbReference type="SUPFAM" id="SSF53335">
    <property type="entry name" value="S-adenosyl-L-methionine-dependent methyltransferases"/>
    <property type="match status" value="1"/>
</dbReference>
<keyword evidence="6" id="KW-1185">Reference proteome</keyword>
<dbReference type="InterPro" id="IPR050362">
    <property type="entry name" value="Cation-dep_OMT"/>
</dbReference>
<comment type="caution">
    <text evidence="5">The sequence shown here is derived from an EMBL/GenBank/DDBJ whole genome shotgun (WGS) entry which is preliminary data.</text>
</comment>
<dbReference type="PROSITE" id="PS51682">
    <property type="entry name" value="SAM_OMT_I"/>
    <property type="match status" value="1"/>
</dbReference>
<protein>
    <submittedName>
        <fullName evidence="5">S-adenosyl-L-methionine-dependent methyltransferase</fullName>
    </submittedName>
</protein>
<evidence type="ECO:0000256" key="3">
    <source>
        <dbReference type="ARBA" id="ARBA00022691"/>
    </source>
</evidence>
<dbReference type="Gene3D" id="3.40.50.150">
    <property type="entry name" value="Vaccinia Virus protein VP39"/>
    <property type="match status" value="1"/>
</dbReference>
<evidence type="ECO:0000313" key="5">
    <source>
        <dbReference type="EMBL" id="KAH8696500.1"/>
    </source>
</evidence>
<organism evidence="5 6">
    <name type="scientific">Talaromyces proteolyticus</name>
    <dbReference type="NCBI Taxonomy" id="1131652"/>
    <lineage>
        <taxon>Eukaryota</taxon>
        <taxon>Fungi</taxon>
        <taxon>Dikarya</taxon>
        <taxon>Ascomycota</taxon>
        <taxon>Pezizomycotina</taxon>
        <taxon>Eurotiomycetes</taxon>
        <taxon>Eurotiomycetidae</taxon>
        <taxon>Eurotiales</taxon>
        <taxon>Trichocomaceae</taxon>
        <taxon>Talaromyces</taxon>
        <taxon>Talaromyces sect. Bacilispori</taxon>
    </lineage>
</organism>
<evidence type="ECO:0000256" key="2">
    <source>
        <dbReference type="ARBA" id="ARBA00022679"/>
    </source>
</evidence>
<accession>A0AAD4PVG6</accession>
<dbReference type="CDD" id="cd02440">
    <property type="entry name" value="AdoMet_MTases"/>
    <property type="match status" value="1"/>
</dbReference>
<evidence type="ECO:0000256" key="1">
    <source>
        <dbReference type="ARBA" id="ARBA00022603"/>
    </source>
</evidence>
<dbReference type="Pfam" id="PF01596">
    <property type="entry name" value="Methyltransf_3"/>
    <property type="match status" value="1"/>
</dbReference>
<reference evidence="5" key="1">
    <citation type="submission" date="2021-12" db="EMBL/GenBank/DDBJ databases">
        <title>Convergent genome expansion in fungi linked to evolution of root-endophyte symbiosis.</title>
        <authorList>
            <consortium name="DOE Joint Genome Institute"/>
            <person name="Ke Y.-H."/>
            <person name="Bonito G."/>
            <person name="Liao H.-L."/>
            <person name="Looney B."/>
            <person name="Rojas-Flechas A."/>
            <person name="Nash J."/>
            <person name="Hameed K."/>
            <person name="Schadt C."/>
            <person name="Martin F."/>
            <person name="Crous P.W."/>
            <person name="Miettinen O."/>
            <person name="Magnuson J.K."/>
            <person name="Labbe J."/>
            <person name="Jacobson D."/>
            <person name="Doktycz M.J."/>
            <person name="Veneault-Fourrey C."/>
            <person name="Kuo A."/>
            <person name="Mondo S."/>
            <person name="Calhoun S."/>
            <person name="Riley R."/>
            <person name="Ohm R."/>
            <person name="LaButti K."/>
            <person name="Andreopoulos B."/>
            <person name="Pangilinan J."/>
            <person name="Nolan M."/>
            <person name="Tritt A."/>
            <person name="Clum A."/>
            <person name="Lipzen A."/>
            <person name="Daum C."/>
            <person name="Barry K."/>
            <person name="Grigoriev I.V."/>
            <person name="Vilgalys R."/>
        </authorList>
    </citation>
    <scope>NUCLEOTIDE SEQUENCE</scope>
    <source>
        <strain evidence="5">PMI_201</strain>
    </source>
</reference>